<dbReference type="SUPFAM" id="SSF46785">
    <property type="entry name" value="Winged helix' DNA-binding domain"/>
    <property type="match status" value="1"/>
</dbReference>
<comment type="caution">
    <text evidence="1">The sequence shown here is derived from an EMBL/GenBank/DDBJ whole genome shotgun (WGS) entry which is preliminary data.</text>
</comment>
<evidence type="ECO:0000313" key="1">
    <source>
        <dbReference type="EMBL" id="MCQ4635172.1"/>
    </source>
</evidence>
<dbReference type="PROSITE" id="PS51197">
    <property type="entry name" value="HTH_RRF2_2"/>
    <property type="match status" value="1"/>
</dbReference>
<name>A0ABT1RJ15_9FIRM</name>
<dbReference type="InterPro" id="IPR000944">
    <property type="entry name" value="Tscrpt_reg_Rrf2"/>
</dbReference>
<dbReference type="NCBIfam" id="TIGR00738">
    <property type="entry name" value="rrf2_super"/>
    <property type="match status" value="1"/>
</dbReference>
<dbReference type="InterPro" id="IPR036388">
    <property type="entry name" value="WH-like_DNA-bd_sf"/>
</dbReference>
<evidence type="ECO:0000313" key="2">
    <source>
        <dbReference type="Proteomes" id="UP001524502"/>
    </source>
</evidence>
<sequence length="133" mass="15033">MQLKLTTDYAIRTVLYLAENDRIVASSEIAEKMAIPRKYLINIIGTIKKAGLIDTHKGQQGGYSLKLPPEEISLYDIIRAMEGEIAFNRCMESDGFCSRNAAAYCPVHSVYEEAQEKIIGYFKNINVKNLINR</sequence>
<keyword evidence="2" id="KW-1185">Reference proteome</keyword>
<organism evidence="1 2">
    <name type="scientific">Anaerovorax odorimutans</name>
    <dbReference type="NCBI Taxonomy" id="109327"/>
    <lineage>
        <taxon>Bacteria</taxon>
        <taxon>Bacillati</taxon>
        <taxon>Bacillota</taxon>
        <taxon>Clostridia</taxon>
        <taxon>Peptostreptococcales</taxon>
        <taxon>Anaerovoracaceae</taxon>
        <taxon>Anaerovorax</taxon>
    </lineage>
</organism>
<dbReference type="RefSeq" id="WP_256130373.1">
    <property type="nucleotide sequence ID" value="NZ_JANFXK010000001.1"/>
</dbReference>
<protein>
    <submittedName>
        <fullName evidence="1">Rrf2 family transcriptional regulator</fullName>
    </submittedName>
</protein>
<reference evidence="1 2" key="1">
    <citation type="submission" date="2022-06" db="EMBL/GenBank/DDBJ databases">
        <title>Isolation of gut microbiota from human fecal samples.</title>
        <authorList>
            <person name="Pamer E.G."/>
            <person name="Barat B."/>
            <person name="Waligurski E."/>
            <person name="Medina S."/>
            <person name="Paddock L."/>
            <person name="Mostad J."/>
        </authorList>
    </citation>
    <scope>NUCLEOTIDE SEQUENCE [LARGE SCALE GENOMIC DNA]</scope>
    <source>
        <strain evidence="1 2">SL.3.17</strain>
    </source>
</reference>
<dbReference type="PANTHER" id="PTHR33221">
    <property type="entry name" value="WINGED HELIX-TURN-HELIX TRANSCRIPTIONAL REGULATOR, RRF2 FAMILY"/>
    <property type="match status" value="1"/>
</dbReference>
<dbReference type="Pfam" id="PF02082">
    <property type="entry name" value="Rrf2"/>
    <property type="match status" value="1"/>
</dbReference>
<dbReference type="EMBL" id="JANFXK010000001">
    <property type="protein sequence ID" value="MCQ4635172.1"/>
    <property type="molecule type" value="Genomic_DNA"/>
</dbReference>
<dbReference type="Gene3D" id="1.10.10.10">
    <property type="entry name" value="Winged helix-like DNA-binding domain superfamily/Winged helix DNA-binding domain"/>
    <property type="match status" value="1"/>
</dbReference>
<dbReference type="InterPro" id="IPR036390">
    <property type="entry name" value="WH_DNA-bd_sf"/>
</dbReference>
<accession>A0ABT1RJ15</accession>
<dbReference type="PANTHER" id="PTHR33221:SF2">
    <property type="entry name" value="TRANSCRIPTIONAL REGULATOR"/>
    <property type="match status" value="1"/>
</dbReference>
<dbReference type="Proteomes" id="UP001524502">
    <property type="component" value="Unassembled WGS sequence"/>
</dbReference>
<proteinExistence type="predicted"/>
<gene>
    <name evidence="1" type="ORF">NE619_00295</name>
</gene>